<proteinExistence type="predicted"/>
<dbReference type="SMART" id="SM00909">
    <property type="entry name" value="Germane"/>
    <property type="match status" value="1"/>
</dbReference>
<dbReference type="Pfam" id="PF10646">
    <property type="entry name" value="Germane"/>
    <property type="match status" value="1"/>
</dbReference>
<evidence type="ECO:0000256" key="1">
    <source>
        <dbReference type="SAM" id="SignalP"/>
    </source>
</evidence>
<feature type="domain" description="GerMN" evidence="2">
    <location>
        <begin position="201"/>
        <end position="292"/>
    </location>
</feature>
<feature type="signal peptide" evidence="1">
    <location>
        <begin position="1"/>
        <end position="24"/>
    </location>
</feature>
<dbReference type="InterPro" id="IPR006311">
    <property type="entry name" value="TAT_signal"/>
</dbReference>
<dbReference type="Pfam" id="PF25976">
    <property type="entry name" value="LpqB_N"/>
    <property type="match status" value="1"/>
</dbReference>
<dbReference type="RefSeq" id="WP_343886037.1">
    <property type="nucleotide sequence ID" value="NZ_BAAAKI010000012.1"/>
</dbReference>
<reference evidence="4" key="1">
    <citation type="journal article" date="2019" name="Int. J. Syst. Evol. Microbiol.">
        <title>The Global Catalogue of Microorganisms (GCM) 10K type strain sequencing project: providing services to taxonomists for standard genome sequencing and annotation.</title>
        <authorList>
            <consortium name="The Broad Institute Genomics Platform"/>
            <consortium name="The Broad Institute Genome Sequencing Center for Infectious Disease"/>
            <person name="Wu L."/>
            <person name="Ma J."/>
        </authorList>
    </citation>
    <scope>NUCLEOTIDE SEQUENCE [LARGE SCALE GENOMIC DNA]</scope>
    <source>
        <strain evidence="4">CGMCC 1.15277</strain>
    </source>
</reference>
<feature type="chain" id="PRO_5045221154" evidence="1">
    <location>
        <begin position="25"/>
        <end position="584"/>
    </location>
</feature>
<dbReference type="EMBL" id="JBHSUA010000008">
    <property type="protein sequence ID" value="MFC6395895.1"/>
    <property type="molecule type" value="Genomic_DNA"/>
</dbReference>
<dbReference type="SUPFAM" id="SSF69322">
    <property type="entry name" value="Tricorn protease domain 2"/>
    <property type="match status" value="1"/>
</dbReference>
<dbReference type="InterPro" id="IPR019606">
    <property type="entry name" value="GerMN"/>
</dbReference>
<keyword evidence="1" id="KW-0732">Signal</keyword>
<dbReference type="PROSITE" id="PS51318">
    <property type="entry name" value="TAT"/>
    <property type="match status" value="1"/>
</dbReference>
<comment type="caution">
    <text evidence="3">The sequence shown here is derived from an EMBL/GenBank/DDBJ whole genome shotgun (WGS) entry which is preliminary data.</text>
</comment>
<evidence type="ECO:0000259" key="2">
    <source>
        <dbReference type="SMART" id="SM00909"/>
    </source>
</evidence>
<evidence type="ECO:0000313" key="4">
    <source>
        <dbReference type="Proteomes" id="UP001596266"/>
    </source>
</evidence>
<organism evidence="3 4">
    <name type="scientific">Luteococcus sanguinis</name>
    <dbReference type="NCBI Taxonomy" id="174038"/>
    <lineage>
        <taxon>Bacteria</taxon>
        <taxon>Bacillati</taxon>
        <taxon>Actinomycetota</taxon>
        <taxon>Actinomycetes</taxon>
        <taxon>Propionibacteriales</taxon>
        <taxon>Propionibacteriaceae</taxon>
        <taxon>Luteococcus</taxon>
    </lineage>
</organism>
<dbReference type="InterPro" id="IPR059026">
    <property type="entry name" value="LpqB_N"/>
</dbReference>
<name>A0ABW1WXA5_9ACTN</name>
<dbReference type="PROSITE" id="PS51257">
    <property type="entry name" value="PROKAR_LIPOPROTEIN"/>
    <property type="match status" value="1"/>
</dbReference>
<dbReference type="Proteomes" id="UP001596266">
    <property type="component" value="Unassembled WGS sequence"/>
</dbReference>
<sequence length="584" mass="61378">MTDELRLARRVLLGGALGSLAACAHVPTVGPVEQVSPSAQASLERGVQVRPALPQVDGSPEVVMAGFIDALASLEPDFKVARQYLTPKAAVSWDPRAGVTVFNGDERANFTSAESAALHAPVVGRLDAGGHFTSASGQLTHDFDMVTVDGQWRIQNPPKGLLVSSFTMLHRFAPVQVWFLDRTGRQVVPELVWLAASPPTATQLVQALLQGPSEWLRPAVSAAFPASTKLSAPAVTIDADGVAEVPLSDAVANLPDAQRAQVAAQLLWTLRQLPEVQRLRISVAGKTWSLPGATGDGSIGEVDVMAWSPVAVNASQQPFALVKGVIGRIDAPNQHTPVAGSFGLKTWGDEAGAMAAHGATAKLAVVNRARTRLVVGPIDQPGVEQWLTGEQLGRPQFSSAGQVWLLTDGESKAPRLLRISAKGASQVVGVTLPKGHRLVRFSLSPEGTRLAVVSESGAQRVLGLCLLQGSDQLAASGYRPLPLVDSQPLTWVSDVVWSTPTTLLVLAAVDKASRAGVVQIGCDGADLEALGPSGDADPLALVVQPTLRGGVAGLISKRGTFLRFESAWRWQGDDLSVTTATYPC</sequence>
<gene>
    <name evidence="3" type="ORF">ACFP57_02640</name>
</gene>
<accession>A0ABW1WXA5</accession>
<protein>
    <submittedName>
        <fullName evidence="3">GerMN domain-containing protein</fullName>
    </submittedName>
</protein>
<keyword evidence="4" id="KW-1185">Reference proteome</keyword>
<evidence type="ECO:0000313" key="3">
    <source>
        <dbReference type="EMBL" id="MFC6395895.1"/>
    </source>
</evidence>